<organism evidence="12 13">
    <name type="scientific">Peptidiphaga gingivicola</name>
    <dbReference type="NCBI Taxonomy" id="2741497"/>
    <lineage>
        <taxon>Bacteria</taxon>
        <taxon>Bacillati</taxon>
        <taxon>Actinomycetota</taxon>
        <taxon>Actinomycetes</taxon>
        <taxon>Actinomycetales</taxon>
        <taxon>Actinomycetaceae</taxon>
        <taxon>Peptidiphaga</taxon>
    </lineage>
</organism>
<dbReference type="NCBIfam" id="NF004145">
    <property type="entry name" value="PRK05621.1-2"/>
    <property type="match status" value="1"/>
</dbReference>
<keyword evidence="9 10" id="KW-0066">ATP synthesis</keyword>
<dbReference type="Gene3D" id="3.40.1380.10">
    <property type="match status" value="1"/>
</dbReference>
<dbReference type="PRINTS" id="PR00126">
    <property type="entry name" value="ATPASEGAMMA"/>
</dbReference>
<dbReference type="Proteomes" id="UP000078368">
    <property type="component" value="Unassembled WGS sequence"/>
</dbReference>
<keyword evidence="11" id="KW-0175">Coiled coil</keyword>
<keyword evidence="6 10" id="KW-0406">Ion transport</keyword>
<dbReference type="PROSITE" id="PS00153">
    <property type="entry name" value="ATPASE_GAMMA"/>
    <property type="match status" value="1"/>
</dbReference>
<evidence type="ECO:0000313" key="13">
    <source>
        <dbReference type="Proteomes" id="UP000078368"/>
    </source>
</evidence>
<keyword evidence="5 10" id="KW-0375">Hydrogen ion transport</keyword>
<dbReference type="InterPro" id="IPR035968">
    <property type="entry name" value="ATP_synth_F1_ATPase_gsu"/>
</dbReference>
<evidence type="ECO:0000256" key="6">
    <source>
        <dbReference type="ARBA" id="ARBA00023065"/>
    </source>
</evidence>
<comment type="similarity">
    <text evidence="3 10">Belongs to the ATPase gamma chain family.</text>
</comment>
<evidence type="ECO:0000256" key="9">
    <source>
        <dbReference type="ARBA" id="ARBA00023310"/>
    </source>
</evidence>
<proteinExistence type="inferred from homology"/>
<gene>
    <name evidence="10" type="primary">atpG</name>
    <name evidence="12" type="ORF">A4H34_08260</name>
</gene>
<comment type="function">
    <text evidence="1 10">Produces ATP from ADP in the presence of a proton gradient across the membrane. The gamma chain is believed to be important in regulating ATPase activity and the flow of protons through the CF(0) complex.</text>
</comment>
<dbReference type="PANTHER" id="PTHR11693">
    <property type="entry name" value="ATP SYNTHASE GAMMA CHAIN"/>
    <property type="match status" value="1"/>
</dbReference>
<comment type="subcellular location">
    <subcellularLocation>
        <location evidence="10">Cell membrane</location>
        <topology evidence="10">Peripheral membrane protein</topology>
    </subcellularLocation>
    <subcellularLocation>
        <location evidence="2">Membrane</location>
        <topology evidence="2">Peripheral membrane protein</topology>
    </subcellularLocation>
</comment>
<evidence type="ECO:0000256" key="5">
    <source>
        <dbReference type="ARBA" id="ARBA00022781"/>
    </source>
</evidence>
<dbReference type="GO" id="GO:0045259">
    <property type="term" value="C:proton-transporting ATP synthase complex"/>
    <property type="evidence" value="ECO:0007669"/>
    <property type="project" value="UniProtKB-KW"/>
</dbReference>
<keyword evidence="13" id="KW-1185">Reference proteome</keyword>
<evidence type="ECO:0000256" key="4">
    <source>
        <dbReference type="ARBA" id="ARBA00022448"/>
    </source>
</evidence>
<reference evidence="12 13" key="1">
    <citation type="submission" date="2016-04" db="EMBL/GenBank/DDBJ databases">
        <title>Peptidophaga gingivicola gen. nov., sp. nov., isolated from human subgingival plaque.</title>
        <authorList>
            <person name="Beall C.J."/>
            <person name="Mokrzan E.M."/>
            <person name="Griffen A.L."/>
            <person name="Leys E.J."/>
        </authorList>
    </citation>
    <scope>NUCLEOTIDE SEQUENCE [LARGE SCALE GENOMIC DNA]</scope>
    <source>
        <strain evidence="12 13">BA112</strain>
    </source>
</reference>
<dbReference type="Pfam" id="PF00231">
    <property type="entry name" value="ATP-synt"/>
    <property type="match status" value="1"/>
</dbReference>
<dbReference type="STRING" id="1823756.A4H34_08260"/>
<dbReference type="Gene3D" id="1.10.287.80">
    <property type="entry name" value="ATP synthase, gamma subunit, helix hairpin domain"/>
    <property type="match status" value="1"/>
</dbReference>
<dbReference type="SUPFAM" id="SSF52943">
    <property type="entry name" value="ATP synthase (F1-ATPase), gamma subunit"/>
    <property type="match status" value="1"/>
</dbReference>
<keyword evidence="8 10" id="KW-0139">CF(1)</keyword>
<dbReference type="GO" id="GO:0042777">
    <property type="term" value="P:proton motive force-driven plasma membrane ATP synthesis"/>
    <property type="evidence" value="ECO:0007669"/>
    <property type="project" value="UniProtKB-UniRule"/>
</dbReference>
<dbReference type="InterPro" id="IPR000131">
    <property type="entry name" value="ATP_synth_F1_gsu"/>
</dbReference>
<evidence type="ECO:0000256" key="8">
    <source>
        <dbReference type="ARBA" id="ARBA00023196"/>
    </source>
</evidence>
<evidence type="ECO:0000313" key="12">
    <source>
        <dbReference type="EMBL" id="OAP85583.1"/>
    </source>
</evidence>
<dbReference type="GO" id="GO:0046933">
    <property type="term" value="F:proton-transporting ATP synthase activity, rotational mechanism"/>
    <property type="evidence" value="ECO:0007669"/>
    <property type="project" value="UniProtKB-UniRule"/>
</dbReference>
<dbReference type="GO" id="GO:0005524">
    <property type="term" value="F:ATP binding"/>
    <property type="evidence" value="ECO:0007669"/>
    <property type="project" value="UniProtKB-UniRule"/>
</dbReference>
<comment type="caution">
    <text evidence="12">The sequence shown here is derived from an EMBL/GenBank/DDBJ whole genome shotgun (WGS) entry which is preliminary data.</text>
</comment>
<evidence type="ECO:0000256" key="7">
    <source>
        <dbReference type="ARBA" id="ARBA00023136"/>
    </source>
</evidence>
<dbReference type="NCBIfam" id="TIGR01146">
    <property type="entry name" value="ATPsyn_F1gamma"/>
    <property type="match status" value="1"/>
</dbReference>
<dbReference type="OrthoDB" id="9812769at2"/>
<evidence type="ECO:0000256" key="3">
    <source>
        <dbReference type="ARBA" id="ARBA00007681"/>
    </source>
</evidence>
<dbReference type="GO" id="GO:0005886">
    <property type="term" value="C:plasma membrane"/>
    <property type="evidence" value="ECO:0007669"/>
    <property type="project" value="UniProtKB-SubCell"/>
</dbReference>
<dbReference type="EMBL" id="LVZK01000002">
    <property type="protein sequence ID" value="OAP85583.1"/>
    <property type="molecule type" value="Genomic_DNA"/>
</dbReference>
<protein>
    <recommendedName>
        <fullName evidence="10">ATP synthase gamma chain</fullName>
    </recommendedName>
    <alternativeName>
        <fullName evidence="10">ATP synthase F1 sector gamma subunit</fullName>
    </alternativeName>
    <alternativeName>
        <fullName evidence="10">F-ATPase gamma subunit</fullName>
    </alternativeName>
</protein>
<dbReference type="CDD" id="cd12151">
    <property type="entry name" value="F1-ATPase_gamma"/>
    <property type="match status" value="1"/>
</dbReference>
<feature type="coiled-coil region" evidence="11">
    <location>
        <begin position="266"/>
        <end position="293"/>
    </location>
</feature>
<keyword evidence="4 10" id="KW-0813">Transport</keyword>
<dbReference type="RefSeq" id="WP_064231782.1">
    <property type="nucleotide sequence ID" value="NZ_LVZK01000002.1"/>
</dbReference>
<name>A0A179B2Y5_9ACTO</name>
<keyword evidence="10" id="KW-1003">Cell membrane</keyword>
<dbReference type="AlphaFoldDB" id="A0A179B2Y5"/>
<evidence type="ECO:0000256" key="1">
    <source>
        <dbReference type="ARBA" id="ARBA00003456"/>
    </source>
</evidence>
<evidence type="ECO:0000256" key="11">
    <source>
        <dbReference type="SAM" id="Coils"/>
    </source>
</evidence>
<evidence type="ECO:0000256" key="10">
    <source>
        <dbReference type="HAMAP-Rule" id="MF_00815"/>
    </source>
</evidence>
<dbReference type="InterPro" id="IPR023632">
    <property type="entry name" value="ATP_synth_F1_gsu_CS"/>
</dbReference>
<sequence length="310" mass="34315">MAGAQRVFKEKIRATATLEKVFRAMELIAASRIGRAREAASGLDPYTRILTRSIAAVALHDHELNHPMLTHREDTNRVAVLVVTSDRGMAGAYSSSVLREADRLVEELRTEGREPVLYVSGRRGESYYRFQGIEVAKSWTGKSDNPDIDVSDDVASTLLDAYLAAPEDGGVGELIVVYTRFVSMVRQIVQVRHMLPLEVVEAEDDDERGPVDDLGDRPEETRPLFEFEPSAEDIFDALLPMYVSQRIHSVLLMAAASELASRQQAMHSATENAQKLIEDYTRLANNARQAEITTEITEIVSGADALKQGA</sequence>
<comment type="subunit">
    <text evidence="10">F-type ATPases have 2 components, CF(1) - the catalytic core - and CF(0) - the membrane proton channel. CF(1) has five subunits: alpha(3), beta(3), gamma(1), delta(1), epsilon(1). CF(0) has three main subunits: a, b and c.</text>
</comment>
<evidence type="ECO:0000256" key="2">
    <source>
        <dbReference type="ARBA" id="ARBA00004170"/>
    </source>
</evidence>
<dbReference type="PANTHER" id="PTHR11693:SF22">
    <property type="entry name" value="ATP SYNTHASE SUBUNIT GAMMA, MITOCHONDRIAL"/>
    <property type="match status" value="1"/>
</dbReference>
<keyword evidence="7 10" id="KW-0472">Membrane</keyword>
<dbReference type="HAMAP" id="MF_00815">
    <property type="entry name" value="ATP_synth_gamma_bact"/>
    <property type="match status" value="1"/>
</dbReference>
<accession>A0A179B2Y5</accession>